<keyword evidence="1" id="KW-0812">Transmembrane</keyword>
<proteinExistence type="predicted"/>
<keyword evidence="1" id="KW-0472">Membrane</keyword>
<gene>
    <name evidence="2" type="ORF">SAMN05216277_11945</name>
</gene>
<feature type="transmembrane region" description="Helical" evidence="1">
    <location>
        <begin position="43"/>
        <end position="61"/>
    </location>
</feature>
<organism evidence="2 3">
    <name type="scientific">Halolamina pelagica</name>
    <dbReference type="NCBI Taxonomy" id="699431"/>
    <lineage>
        <taxon>Archaea</taxon>
        <taxon>Methanobacteriati</taxon>
        <taxon>Methanobacteriota</taxon>
        <taxon>Stenosarchaea group</taxon>
        <taxon>Halobacteria</taxon>
        <taxon>Halobacteriales</taxon>
        <taxon>Haloferacaceae</taxon>
    </lineage>
</organism>
<evidence type="ECO:0000256" key="1">
    <source>
        <dbReference type="SAM" id="Phobius"/>
    </source>
</evidence>
<dbReference type="Proteomes" id="UP000183769">
    <property type="component" value="Unassembled WGS sequence"/>
</dbReference>
<protein>
    <submittedName>
        <fullName evidence="2">Uncharacterized protein</fullName>
    </submittedName>
</protein>
<keyword evidence="1" id="KW-1133">Transmembrane helix</keyword>
<accession>A0A1I5VSA3</accession>
<dbReference type="EMBL" id="FOXI01000019">
    <property type="protein sequence ID" value="SFQ10157.1"/>
    <property type="molecule type" value="Genomic_DNA"/>
</dbReference>
<evidence type="ECO:0000313" key="3">
    <source>
        <dbReference type="Proteomes" id="UP000183769"/>
    </source>
</evidence>
<evidence type="ECO:0000313" key="2">
    <source>
        <dbReference type="EMBL" id="SFQ10157.1"/>
    </source>
</evidence>
<dbReference type="AlphaFoldDB" id="A0A1I5VSA3"/>
<keyword evidence="3" id="KW-1185">Reference proteome</keyword>
<sequence>MRGRIATGHRPCHLPRNGERIVCEPTDFLQQLMEFPTSQAKSLLLVAIMLVAAAGGALAAAPTVDTETTNTTTTTELNDAGTQAYNATTDSLIAWEADSPNSKVEITQGGETIYEATPENYSAVDSGTDGTLDLWYYNVSLADDGSDYSGLEVGAGESVTLNVTFTNNTEAVSPDTTNISYTYSNTEDRALIASENPESEDTDAGFFGGFSLSSLNVFSDSDSEDEDVGTVLSTDSTTVTQNTTEVQLDTLNSNLTDAYAASTEDASAGDLVWSSYTQLTIGDDSQYVPVYYQTANEDHEWLDTTEDTYATISSDGQTMTIHNPDALLDDGQTSATLDVTTVGDEMLGFMNARSMLTADQYDASGTTVWTTALGAGVDYNGNPDFVADELEA</sequence>
<reference evidence="3" key="1">
    <citation type="submission" date="2016-10" db="EMBL/GenBank/DDBJ databases">
        <authorList>
            <person name="Varghese N."/>
            <person name="Submissions S."/>
        </authorList>
    </citation>
    <scope>NUCLEOTIDE SEQUENCE [LARGE SCALE GENOMIC DNA]</scope>
    <source>
        <strain evidence="3">CGMCC 1.10329</strain>
    </source>
</reference>
<name>A0A1I5VSA3_9EURY</name>